<keyword evidence="5 10" id="KW-1000">Mitochondrion outer membrane</keyword>
<sequence>MSFRFNAEAFKDNSFNDKIREKLTKALNSSSGNGSSGPSPTIVESQGCEGVAAATASGTSSSLSKSSAKIDPMMKSKRSDILKSGITVSKVNFPTMPKVEILDLDISAQPRSLVKGICKISCMNAMLQVQTEIEGNLLLVYSDYSPQFTTPTLNCKDSFTIPITMVFSEVHLEAITNIFVKNSGIGISFNDVNLDFKFDCSIKILQSTIEKRLKKSMQSLFKDVLPRVIFNMSQSLFTAETATKTSEAPSTEDNEDTSSSTMKVMLEESDLQELSAANMLRLSTLISSRQTLSLQDTVLNVPSTIPGCLERQNLHRFNSRIPSLSNFYASYKEPEGRATLMKRNTSTFMVNSHPSSRDQNVLPQRVLEEDAYDLKEITTIQSRIFERSTDENVRPRRRKISIKRKPKKTVEAPPPVETHSDSETAVASPKPIKATHNALPIEEHQPSAFVPMKLSVNITPRYFTQPERTLLPLENRHEETKPTTLEEINYFNYRPEVHRLRSSLYSPLAKGGSILMPGRDLAEPRPLLENKGLSFLGLNHRMRKWGNHDDPPPYQV</sequence>
<comment type="subcellular location">
    <subcellularLocation>
        <location evidence="1">Membrane</location>
    </subcellularLocation>
    <subcellularLocation>
        <location evidence="10">Mitochondrion outer membrane</location>
        <topology evidence="10">Multi-pass membrane protein</topology>
    </subcellularLocation>
    <text evidence="10">The ERMES/MDM complex localizes to a few discrete foci (around 10 per single cell), that represent mitochondria-endoplasmic reticulum junctions. These foci are often found next to mtDNA nucleoids.</text>
</comment>
<keyword evidence="6" id="KW-0445">Lipid transport</keyword>
<dbReference type="PANTHER" id="PTHR28185">
    <property type="entry name" value="MITOCHONDRIAL DISTRIBUTION AND MORPHOLOGY PROTEIN 34"/>
    <property type="match status" value="1"/>
</dbReference>
<feature type="region of interest" description="Disordered" evidence="11">
    <location>
        <begin position="402"/>
        <end position="428"/>
    </location>
</feature>
<keyword evidence="3 10" id="KW-1134">Transmembrane beta strand</keyword>
<evidence type="ECO:0000313" key="14">
    <source>
        <dbReference type="Proteomes" id="UP000005627"/>
    </source>
</evidence>
<dbReference type="Pfam" id="PF26545">
    <property type="entry name" value="Mdm34_N"/>
    <property type="match status" value="1"/>
</dbReference>
<evidence type="ECO:0000256" key="1">
    <source>
        <dbReference type="ARBA" id="ARBA00004370"/>
    </source>
</evidence>
<dbReference type="PROSITE" id="PS51847">
    <property type="entry name" value="SMP"/>
    <property type="match status" value="1"/>
</dbReference>
<keyword evidence="7" id="KW-0446">Lipid-binding</keyword>
<dbReference type="HOGENOM" id="CLU_036329_0_0_1"/>
<dbReference type="InterPro" id="IPR058825">
    <property type="entry name" value="MDM34_N"/>
</dbReference>
<dbReference type="EMBL" id="HE616745">
    <property type="protein sequence ID" value="CCE92181.1"/>
    <property type="molecule type" value="Genomic_DNA"/>
</dbReference>
<evidence type="ECO:0000256" key="2">
    <source>
        <dbReference type="ARBA" id="ARBA00022448"/>
    </source>
</evidence>
<dbReference type="OrthoDB" id="17927at2759"/>
<keyword evidence="8 10" id="KW-0496">Mitochondrion</keyword>
<evidence type="ECO:0000313" key="13">
    <source>
        <dbReference type="EMBL" id="CCE92181.1"/>
    </source>
</evidence>
<reference evidence="13 14" key="1">
    <citation type="journal article" date="2011" name="Proc. Natl. Acad. Sci. U.S.A.">
        <title>Evolutionary erosion of yeast sex chromosomes by mating-type switching accidents.</title>
        <authorList>
            <person name="Gordon J.L."/>
            <person name="Armisen D."/>
            <person name="Proux-Wera E."/>
            <person name="Oheigeartaigh S.S."/>
            <person name="Byrne K.P."/>
            <person name="Wolfe K.H."/>
        </authorList>
    </citation>
    <scope>NUCLEOTIDE SEQUENCE [LARGE SCALE GENOMIC DNA]</scope>
    <source>
        <strain evidence="14">ATCC 10662 / CBS 1146 / NBRC 0425 / NCYC 2629 / NRRL Y-866</strain>
    </source>
</reference>
<dbReference type="AlphaFoldDB" id="G8ZU87"/>
<evidence type="ECO:0000256" key="10">
    <source>
        <dbReference type="HAMAP-Rule" id="MF_03105"/>
    </source>
</evidence>
<organism evidence="13 14">
    <name type="scientific">Torulaspora delbrueckii</name>
    <name type="common">Yeast</name>
    <name type="synonym">Candida colliculosa</name>
    <dbReference type="NCBI Taxonomy" id="4950"/>
    <lineage>
        <taxon>Eukaryota</taxon>
        <taxon>Fungi</taxon>
        <taxon>Dikarya</taxon>
        <taxon>Ascomycota</taxon>
        <taxon>Saccharomycotina</taxon>
        <taxon>Saccharomycetes</taxon>
        <taxon>Saccharomycetales</taxon>
        <taxon>Saccharomycetaceae</taxon>
        <taxon>Torulaspora</taxon>
    </lineage>
</organism>
<dbReference type="Proteomes" id="UP000005627">
    <property type="component" value="Chromosome 4"/>
</dbReference>
<keyword evidence="2" id="KW-0813">Transport</keyword>
<dbReference type="InParanoid" id="G8ZU87"/>
<feature type="region of interest" description="Disordered" evidence="11">
    <location>
        <begin position="241"/>
        <end position="260"/>
    </location>
</feature>
<dbReference type="STRING" id="1076872.G8ZU87"/>
<dbReference type="RefSeq" id="XP_003681392.1">
    <property type="nucleotide sequence ID" value="XM_003681344.1"/>
</dbReference>
<dbReference type="GO" id="GO:1990456">
    <property type="term" value="P:mitochondrion-endoplasmic reticulum membrane tethering"/>
    <property type="evidence" value="ECO:0007669"/>
    <property type="project" value="EnsemblFungi"/>
</dbReference>
<dbReference type="GO" id="GO:0032865">
    <property type="term" value="C:ERMES complex"/>
    <property type="evidence" value="ECO:0007669"/>
    <property type="project" value="UniProtKB-UniRule"/>
</dbReference>
<comment type="domain">
    <text evidence="10">Lacks alpha-helical transmembrane segments, suggesting that it resides in the membrane via beta-sheet conformations similar to those predicted for other outer membrane proteins and porin.</text>
</comment>
<dbReference type="KEGG" id="tdl:TDEL_0D05970"/>
<evidence type="ECO:0000256" key="7">
    <source>
        <dbReference type="ARBA" id="ARBA00023121"/>
    </source>
</evidence>
<keyword evidence="4 10" id="KW-0812">Transmembrane</keyword>
<dbReference type="InterPro" id="IPR031468">
    <property type="entry name" value="SMP_LBD"/>
</dbReference>
<dbReference type="FunCoup" id="G8ZU87">
    <property type="interactions" value="80"/>
</dbReference>
<protein>
    <recommendedName>
        <fullName evidence="10">Mitochondrial distribution and morphology protein 34</fullName>
    </recommendedName>
</protein>
<dbReference type="PANTHER" id="PTHR28185:SF1">
    <property type="entry name" value="MITOCHONDRIAL DISTRIBUTION AND MORPHOLOGY PROTEIN 34"/>
    <property type="match status" value="1"/>
</dbReference>
<dbReference type="InterPro" id="IPR027536">
    <property type="entry name" value="MDM34"/>
</dbReference>
<dbReference type="GeneID" id="11503548"/>
<dbReference type="HAMAP" id="MF_03105">
    <property type="entry name" value="Mdm34"/>
    <property type="match status" value="1"/>
</dbReference>
<evidence type="ECO:0000256" key="3">
    <source>
        <dbReference type="ARBA" id="ARBA00022452"/>
    </source>
</evidence>
<accession>G8ZU87</accession>
<dbReference type="GO" id="GO:0015914">
    <property type="term" value="P:phospholipid transport"/>
    <property type="evidence" value="ECO:0007669"/>
    <property type="project" value="EnsemblFungi"/>
</dbReference>
<dbReference type="GO" id="GO:0008289">
    <property type="term" value="F:lipid binding"/>
    <property type="evidence" value="ECO:0007669"/>
    <property type="project" value="UniProtKB-KW"/>
</dbReference>
<name>G8ZU87_TORDE</name>
<keyword evidence="14" id="KW-1185">Reference proteome</keyword>
<evidence type="ECO:0000256" key="11">
    <source>
        <dbReference type="SAM" id="MobiDB-lite"/>
    </source>
</evidence>
<evidence type="ECO:0000256" key="4">
    <source>
        <dbReference type="ARBA" id="ARBA00022692"/>
    </source>
</evidence>
<gene>
    <name evidence="13" type="primary">TDEL0D05970</name>
    <name evidence="10" type="synonym">MDM34</name>
    <name evidence="13" type="ORF">TDEL_0D05970</name>
</gene>
<comment type="similarity">
    <text evidence="10">Belongs to the MDM34 family.</text>
</comment>
<feature type="domain" description="SMP-LTD" evidence="12">
    <location>
        <begin position="1"/>
        <end position="234"/>
    </location>
</feature>
<evidence type="ECO:0000256" key="8">
    <source>
        <dbReference type="ARBA" id="ARBA00023128"/>
    </source>
</evidence>
<comment type="subunit">
    <text evidence="10">Component of the ER-mitochondria encounter structure (ERMES) or MDM complex, composed of MMM1, MDM10, MDM12 and TDEL0D05970.</text>
</comment>
<proteinExistence type="inferred from homology"/>
<evidence type="ECO:0000256" key="6">
    <source>
        <dbReference type="ARBA" id="ARBA00023055"/>
    </source>
</evidence>
<keyword evidence="9 10" id="KW-0472">Membrane</keyword>
<dbReference type="eggNOG" id="ENOG502QT3W">
    <property type="taxonomic scope" value="Eukaryota"/>
</dbReference>
<evidence type="ECO:0000259" key="12">
    <source>
        <dbReference type="PROSITE" id="PS51847"/>
    </source>
</evidence>
<dbReference type="GO" id="GO:0007005">
    <property type="term" value="P:mitochondrion organization"/>
    <property type="evidence" value="ECO:0007669"/>
    <property type="project" value="EnsemblFungi"/>
</dbReference>
<comment type="function">
    <text evidence="10">Component of the ERMES/MDM complex, which serves as a molecular tether to connect the endoplasmic reticulum (ER) and mitochondria. Components of this complex are involved in the control of mitochondrial shape and protein biogenesis, and function in nonvesicular lipid trafficking between the ER and mitochondria. TDEL0D05970 is required for the interaction of the ER-resident membrane protein MMM1 and the outer mitochondrial membrane-resident beta-barrel protein MDM10.</text>
</comment>
<evidence type="ECO:0000256" key="5">
    <source>
        <dbReference type="ARBA" id="ARBA00022787"/>
    </source>
</evidence>
<evidence type="ECO:0000256" key="9">
    <source>
        <dbReference type="ARBA" id="ARBA00023136"/>
    </source>
</evidence>